<keyword evidence="8" id="KW-1185">Reference proteome</keyword>
<dbReference type="PANTHER" id="PTHR11061:SF30">
    <property type="entry name" value="TRNA (URACIL(54)-C(5))-METHYLTRANSFERASE"/>
    <property type="match status" value="1"/>
</dbReference>
<sequence length="461" mass="50742">MTNKNWQQPVTTGNTYILDIENLGHSGEGVGRFENFTVFVPYALPGEQVKVRIETVKKNYAAGRLLEIVKVSPARIEPRCPVFYQCGGCQLQHLDYVSQLAVKRQTVMNAVTRIGKLAGITVHPTLGADNPWFYRNKMQYPVGLLKGETAVGCYAQGTHEIIETETCFIQNEINNSIARQVKELAAAMKIPVYNETTGRGVLRHVLGRVGTATGEVMVVLVTATEELPQSDKLVAALRGKIPGLVSVIQNVNSKRNNVILGSHSRTLWGQDTIADRLSDFTFRISARSFFQVNTVQAEKLYNQALEYAGLSLQDVAIDAYCGTGTITLFLAKQAARVYGIEVVPESIEDARLNARHNGVSNVEFFVGDAVEVMPKLFRQGIRPKTVVVDPPRAGCAPKVLETFAAMEPERIVYVSCNPSSLARDLALLADSGYLAAEIQPVDMFPNTYHVEAIALLQRRTT</sequence>
<dbReference type="PROSITE" id="PS01230">
    <property type="entry name" value="TRMA_1"/>
    <property type="match status" value="1"/>
</dbReference>
<dbReference type="Gene3D" id="3.40.50.150">
    <property type="entry name" value="Vaccinia Virus protein VP39"/>
    <property type="match status" value="1"/>
</dbReference>
<evidence type="ECO:0000256" key="3">
    <source>
        <dbReference type="ARBA" id="ARBA00022691"/>
    </source>
</evidence>
<dbReference type="PROSITE" id="PS51687">
    <property type="entry name" value="SAM_MT_RNA_M5U"/>
    <property type="match status" value="1"/>
</dbReference>
<feature type="domain" description="TRAM" evidence="6">
    <location>
        <begin position="9"/>
        <end position="67"/>
    </location>
</feature>
<dbReference type="PANTHER" id="PTHR11061">
    <property type="entry name" value="RNA M5U METHYLTRANSFERASE"/>
    <property type="match status" value="1"/>
</dbReference>
<feature type="binding site" evidence="4">
    <location>
        <position position="291"/>
    </location>
    <ligand>
        <name>S-adenosyl-L-methionine</name>
        <dbReference type="ChEBI" id="CHEBI:59789"/>
    </ligand>
</feature>
<dbReference type="SUPFAM" id="SSF50249">
    <property type="entry name" value="Nucleic acid-binding proteins"/>
    <property type="match status" value="1"/>
</dbReference>
<dbReference type="Proteomes" id="UP000277811">
    <property type="component" value="Unassembled WGS sequence"/>
</dbReference>
<evidence type="ECO:0000313" key="8">
    <source>
        <dbReference type="Proteomes" id="UP000277811"/>
    </source>
</evidence>
<feature type="active site" evidence="5">
    <location>
        <position position="416"/>
    </location>
</feature>
<feature type="active site" description="Nucleophile" evidence="4">
    <location>
        <position position="416"/>
    </location>
</feature>
<evidence type="ECO:0000313" key="7">
    <source>
        <dbReference type="EMBL" id="VBB08558.1"/>
    </source>
</evidence>
<protein>
    <submittedName>
        <fullName evidence="7">Rna methyltransferase trma active site</fullName>
    </submittedName>
</protein>
<comment type="similarity">
    <text evidence="4">Belongs to the class I-like SAM-binding methyltransferase superfamily. RNA M5U methyltransferase family.</text>
</comment>
<dbReference type="FunFam" id="2.40.50.1070:FF:000003">
    <property type="entry name" value="23S rRNA (Uracil-5-)-methyltransferase RumA"/>
    <property type="match status" value="1"/>
</dbReference>
<dbReference type="Gene3D" id="2.40.50.1070">
    <property type="match status" value="1"/>
</dbReference>
<dbReference type="Pfam" id="PF05958">
    <property type="entry name" value="tRNA_U5-meth_tr"/>
    <property type="match status" value="1"/>
</dbReference>
<keyword evidence="1 4" id="KW-0489">Methyltransferase</keyword>
<feature type="binding site" evidence="4">
    <location>
        <position position="389"/>
    </location>
    <ligand>
        <name>S-adenosyl-L-methionine</name>
        <dbReference type="ChEBI" id="CHEBI:59789"/>
    </ligand>
</feature>
<dbReference type="CDD" id="cd02440">
    <property type="entry name" value="AdoMet_MTases"/>
    <property type="match status" value="1"/>
</dbReference>
<feature type="binding site" evidence="4">
    <location>
        <position position="341"/>
    </location>
    <ligand>
        <name>S-adenosyl-L-methionine</name>
        <dbReference type="ChEBI" id="CHEBI:59789"/>
    </ligand>
</feature>
<dbReference type="InterPro" id="IPR002792">
    <property type="entry name" value="TRAM_dom"/>
</dbReference>
<dbReference type="SUPFAM" id="SSF53335">
    <property type="entry name" value="S-adenosyl-L-methionine-dependent methyltransferases"/>
    <property type="match status" value="1"/>
</dbReference>
<keyword evidence="2 4" id="KW-0808">Transferase</keyword>
<evidence type="ECO:0000256" key="4">
    <source>
        <dbReference type="PROSITE-ProRule" id="PRU01024"/>
    </source>
</evidence>
<dbReference type="Pfam" id="PF01938">
    <property type="entry name" value="TRAM"/>
    <property type="match status" value="1"/>
</dbReference>
<feature type="binding site" evidence="4">
    <location>
        <position position="320"/>
    </location>
    <ligand>
        <name>S-adenosyl-L-methionine</name>
        <dbReference type="ChEBI" id="CHEBI:59789"/>
    </ligand>
</feature>
<evidence type="ECO:0000256" key="5">
    <source>
        <dbReference type="PROSITE-ProRule" id="PRU10015"/>
    </source>
</evidence>
<dbReference type="GO" id="GO:0070475">
    <property type="term" value="P:rRNA base methylation"/>
    <property type="evidence" value="ECO:0007669"/>
    <property type="project" value="TreeGrafter"/>
</dbReference>
<reference evidence="7 8" key="1">
    <citation type="submission" date="2018-06" db="EMBL/GenBank/DDBJ databases">
        <authorList>
            <person name="Strepis N."/>
        </authorList>
    </citation>
    <scope>NUCLEOTIDE SEQUENCE [LARGE SCALE GENOMIC DNA]</scope>
    <source>
        <strain evidence="7">LUCI</strain>
    </source>
</reference>
<dbReference type="RefSeq" id="WP_122629437.1">
    <property type="nucleotide sequence ID" value="NZ_UPPP01000094.1"/>
</dbReference>
<dbReference type="InterPro" id="IPR012340">
    <property type="entry name" value="NA-bd_OB-fold"/>
</dbReference>
<keyword evidence="3 4" id="KW-0949">S-adenosyl-L-methionine</keyword>
<dbReference type="EMBL" id="UPPP01000094">
    <property type="protein sequence ID" value="VBB08558.1"/>
    <property type="molecule type" value="Genomic_DNA"/>
</dbReference>
<gene>
    <name evidence="7" type="ORF">LUCI_3836</name>
</gene>
<dbReference type="GO" id="GO:0070041">
    <property type="term" value="F:rRNA (uridine-C5-)-methyltransferase activity"/>
    <property type="evidence" value="ECO:0007669"/>
    <property type="project" value="UniProtKB-ARBA"/>
</dbReference>
<dbReference type="NCBIfam" id="TIGR00479">
    <property type="entry name" value="rumA"/>
    <property type="match status" value="1"/>
</dbReference>
<dbReference type="InterPro" id="IPR029063">
    <property type="entry name" value="SAM-dependent_MTases_sf"/>
</dbReference>
<evidence type="ECO:0000256" key="2">
    <source>
        <dbReference type="ARBA" id="ARBA00022679"/>
    </source>
</evidence>
<dbReference type="AlphaFoldDB" id="A0A498RHE3"/>
<dbReference type="PROSITE" id="PS50926">
    <property type="entry name" value="TRAM"/>
    <property type="match status" value="1"/>
</dbReference>
<dbReference type="InterPro" id="IPR010280">
    <property type="entry name" value="U5_MeTrfase_fam"/>
</dbReference>
<dbReference type="FunFam" id="3.40.50.150:FF:000009">
    <property type="entry name" value="23S rRNA (Uracil(1939)-C(5))-methyltransferase RlmD"/>
    <property type="match status" value="1"/>
</dbReference>
<dbReference type="InterPro" id="IPR030390">
    <property type="entry name" value="MeTrfase_TrmA_AS"/>
</dbReference>
<name>A0A498RHE3_9FIRM</name>
<organism evidence="7 8">
    <name type="scientific">Lucifera butyrica</name>
    <dbReference type="NCBI Taxonomy" id="1351585"/>
    <lineage>
        <taxon>Bacteria</taxon>
        <taxon>Bacillati</taxon>
        <taxon>Bacillota</taxon>
        <taxon>Negativicutes</taxon>
        <taxon>Veillonellales</taxon>
        <taxon>Veillonellaceae</taxon>
        <taxon>Lucifera</taxon>
    </lineage>
</organism>
<dbReference type="OrthoDB" id="9804590at2"/>
<proteinExistence type="inferred from homology"/>
<evidence type="ECO:0000256" key="1">
    <source>
        <dbReference type="ARBA" id="ARBA00022603"/>
    </source>
</evidence>
<evidence type="ECO:0000259" key="6">
    <source>
        <dbReference type="PROSITE" id="PS50926"/>
    </source>
</evidence>
<accession>A0A498RHE3</accession>
<dbReference type="Gene3D" id="2.40.50.140">
    <property type="entry name" value="Nucleic acid-binding proteins"/>
    <property type="match status" value="1"/>
</dbReference>
<dbReference type="FunFam" id="2.40.50.140:FF:000097">
    <property type="entry name" value="23S rRNA (uracil(1939)-C(5))-methyltransferase RlmD"/>
    <property type="match status" value="1"/>
</dbReference>